<evidence type="ECO:0000259" key="5">
    <source>
        <dbReference type="PROSITE" id="PS51366"/>
    </source>
</evidence>
<feature type="compositionally biased region" description="Acidic residues" evidence="4">
    <location>
        <begin position="233"/>
        <end position="246"/>
    </location>
</feature>
<organism evidence="6">
    <name type="scientific">Culicoides sonorensis</name>
    <name type="common">Biting midge</name>
    <dbReference type="NCBI Taxonomy" id="179676"/>
    <lineage>
        <taxon>Eukaryota</taxon>
        <taxon>Metazoa</taxon>
        <taxon>Ecdysozoa</taxon>
        <taxon>Arthropoda</taxon>
        <taxon>Hexapoda</taxon>
        <taxon>Insecta</taxon>
        <taxon>Pterygota</taxon>
        <taxon>Neoptera</taxon>
        <taxon>Endopterygota</taxon>
        <taxon>Diptera</taxon>
        <taxon>Nematocera</taxon>
        <taxon>Chironomoidea</taxon>
        <taxon>Ceratopogonidae</taxon>
        <taxon>Ceratopogoninae</taxon>
        <taxon>Culicoides</taxon>
        <taxon>Monoculicoides</taxon>
    </lineage>
</organism>
<feature type="compositionally biased region" description="Basic and acidic residues" evidence="4">
    <location>
        <begin position="261"/>
        <end position="281"/>
    </location>
</feature>
<dbReference type="SMART" id="SM00543">
    <property type="entry name" value="MIF4G"/>
    <property type="match status" value="1"/>
</dbReference>
<dbReference type="Pfam" id="PF02854">
    <property type="entry name" value="MIF4G"/>
    <property type="match status" value="1"/>
</dbReference>
<dbReference type="Pfam" id="PF02847">
    <property type="entry name" value="MA3"/>
    <property type="match status" value="1"/>
</dbReference>
<dbReference type="InterPro" id="IPR016024">
    <property type="entry name" value="ARM-type_fold"/>
</dbReference>
<dbReference type="InterPro" id="IPR003890">
    <property type="entry name" value="MIF4G-like_typ-3"/>
</dbReference>
<dbReference type="SMART" id="SM00544">
    <property type="entry name" value="MA3"/>
    <property type="match status" value="1"/>
</dbReference>
<evidence type="ECO:0000256" key="3">
    <source>
        <dbReference type="ARBA" id="ARBA00023242"/>
    </source>
</evidence>
<dbReference type="SUPFAM" id="SSF48371">
    <property type="entry name" value="ARM repeat"/>
    <property type="match status" value="1"/>
</dbReference>
<feature type="compositionally biased region" description="Basic and acidic residues" evidence="4">
    <location>
        <begin position="14"/>
        <end position="36"/>
    </location>
</feature>
<evidence type="ECO:0000256" key="2">
    <source>
        <dbReference type="ARBA" id="ARBA00006856"/>
    </source>
</evidence>
<name>A0A336LXW3_CULSO</name>
<feature type="compositionally biased region" description="Basic residues" evidence="4">
    <location>
        <begin position="62"/>
        <end position="72"/>
    </location>
</feature>
<dbReference type="Gene3D" id="1.25.40.180">
    <property type="match status" value="1"/>
</dbReference>
<dbReference type="GO" id="GO:0003723">
    <property type="term" value="F:RNA binding"/>
    <property type="evidence" value="ECO:0007669"/>
    <property type="project" value="InterPro"/>
</dbReference>
<gene>
    <name evidence="6" type="primary">CSON007788</name>
</gene>
<dbReference type="AlphaFoldDB" id="A0A336LXW3"/>
<evidence type="ECO:0000256" key="4">
    <source>
        <dbReference type="SAM" id="MobiDB-lite"/>
    </source>
</evidence>
<feature type="compositionally biased region" description="Acidic residues" evidence="4">
    <location>
        <begin position="325"/>
        <end position="353"/>
    </location>
</feature>
<reference evidence="6" key="1">
    <citation type="submission" date="2018-07" db="EMBL/GenBank/DDBJ databases">
        <authorList>
            <person name="Quirk P.G."/>
            <person name="Krulwich T.A."/>
        </authorList>
    </citation>
    <scope>NUCLEOTIDE SEQUENCE</scope>
</reference>
<keyword evidence="3" id="KW-0539">Nucleus</keyword>
<feature type="compositionally biased region" description="Acidic residues" evidence="4">
    <location>
        <begin position="108"/>
        <end position="125"/>
    </location>
</feature>
<dbReference type="PROSITE" id="PS51366">
    <property type="entry name" value="MI"/>
    <property type="match status" value="1"/>
</dbReference>
<dbReference type="PANTHER" id="PTHR18034">
    <property type="entry name" value="CELL CYCLE CONTROL PROTEIN CWF22-RELATED"/>
    <property type="match status" value="1"/>
</dbReference>
<feature type="compositionally biased region" description="Basic residues" evidence="4">
    <location>
        <begin position="37"/>
        <end position="47"/>
    </location>
</feature>
<evidence type="ECO:0000256" key="1">
    <source>
        <dbReference type="ARBA" id="ARBA00004604"/>
    </source>
</evidence>
<dbReference type="GO" id="GO:0042274">
    <property type="term" value="P:ribosomal small subunit biogenesis"/>
    <property type="evidence" value="ECO:0007669"/>
    <property type="project" value="TreeGrafter"/>
</dbReference>
<evidence type="ECO:0000313" key="6">
    <source>
        <dbReference type="EMBL" id="SSX22902.1"/>
    </source>
</evidence>
<dbReference type="FunFam" id="1.25.40.180:FF:000032">
    <property type="entry name" value="Nucleolar MIF4G domain-containing protein 1"/>
    <property type="match status" value="1"/>
</dbReference>
<accession>A0A336LXW3</accession>
<sequence>MGLQRKKSSNLPKSRKDMRKELRLEKKMKQKEFLKNRREHKLNKKNFKKNENEGAKNGFAGKGKKPFMKKSNNKTLNGKVNSNQSKKQKKKNVAKAPPVISPKLLEADPNDSDFEDEEIDSDELSGMESDTEMKQEKAVPVFEDKMALARERESRKLQKYEDGLKQRRVEQLEKANEEEDKIISKYEKLLKINKKKGKKDGLSSFNDGLDYILELCTKDSIEKMYNAAKEAAELENETNESSDDEVTEKHKNQSKAKKTDKKVERLKKIEEKYFGEDKEPETIDLEDLIAESDDSEMDEESEIDEPPKKKSKSDKKVSFKGVKEEDSDGNSDFDILDSDQSEEESNSEEDTEVQELFKNKKKKNYVMAPQDSEDDEPASSHDNEPENSDDELAELFKNKKSSSSKNEIREDIYGRKRDAKGNIIEEDKSESKYIPPHLRAKMASESGIDPKKQEQLNRLKKQLKGQINRLAEQNIQRIAIDIENLYMQNARYDMNTTLSELIIAALVSNVLSKERMVLEHILLVATLHANIGSEIGAFFLEQIILKFNDLLEKITSLEVEDKTLDNFVFMLSHMYSYKLFQHNLIYDVLNKLSEVFNEKSVECILLVLRSVGFQLRKDDPLALKDLILKLQKQANESSKNLQNDVRVKFMLDILLAIKNNNMTKIPNYDPSLVEHFKKLFKTLTHDGKHVATLNITMDDLLNADKRGKWWLVGSAWAGNELKGEKNSKAVKSDGEFSAQLLELAAKQRMNTDDRRKSFCIIMSAEDYMDAFEKLLHLAIKDLRVIVTVIIHCCLSEKQFNPYYAVLAQKFCDHDRKYQLAVQYALWDRIRELTSPNEANYNKNLAKFISYIIQQGGQPLSVLKIINFAELDKITHKFVKQIMMELLLVTKEDVFTNIFSKIALSKKLSSFKDSIKLFIHHFLLSTNNLKKLDEADSHLLQQRVGLIDKMFQSSDHFNFWAERPYFSL</sequence>
<feature type="domain" description="MI" evidence="5">
    <location>
        <begin position="752"/>
        <end position="867"/>
    </location>
</feature>
<feature type="region of interest" description="Disordered" evidence="4">
    <location>
        <begin position="232"/>
        <end position="389"/>
    </location>
</feature>
<dbReference type="VEuPathDB" id="VectorBase:CSON007788"/>
<feature type="compositionally biased region" description="Acidic residues" evidence="4">
    <location>
        <begin position="282"/>
        <end position="304"/>
    </location>
</feature>
<dbReference type="InterPro" id="IPR003891">
    <property type="entry name" value="Initiation_fac_eIF4g_MI"/>
</dbReference>
<dbReference type="EMBL" id="UFQT01000292">
    <property type="protein sequence ID" value="SSX22902.1"/>
    <property type="molecule type" value="Genomic_DNA"/>
</dbReference>
<comment type="similarity">
    <text evidence="2">Belongs to the CWC22 family.</text>
</comment>
<comment type="subcellular location">
    <subcellularLocation>
        <location evidence="1">Nucleus</location>
        <location evidence="1">Nucleolus</location>
    </subcellularLocation>
</comment>
<dbReference type="PANTHER" id="PTHR18034:SF4">
    <property type="entry name" value="NUCLEOLAR MIF4G DOMAIN-CONTAINING PROTEIN 1"/>
    <property type="match status" value="1"/>
</dbReference>
<protein>
    <submittedName>
        <fullName evidence="6">CSON007788 protein</fullName>
    </submittedName>
</protein>
<proteinExistence type="inferred from homology"/>
<dbReference type="GO" id="GO:0005730">
    <property type="term" value="C:nucleolus"/>
    <property type="evidence" value="ECO:0007669"/>
    <property type="project" value="UniProtKB-SubCell"/>
</dbReference>
<dbReference type="InterPro" id="IPR050781">
    <property type="entry name" value="CWC22_splicing_factor"/>
</dbReference>
<feature type="region of interest" description="Disordered" evidence="4">
    <location>
        <begin position="1"/>
        <end position="138"/>
    </location>
</feature>
<feature type="compositionally biased region" description="Basic and acidic residues" evidence="4">
    <location>
        <begin position="314"/>
        <end position="324"/>
    </location>
</feature>